<dbReference type="PANTHER" id="PTHR20854">
    <property type="entry name" value="INOSITOL MONOPHOSPHATASE"/>
    <property type="match status" value="1"/>
</dbReference>
<feature type="binding site" evidence="7">
    <location>
        <position position="217"/>
    </location>
    <ligand>
        <name>Mg(2+)</name>
        <dbReference type="ChEBI" id="CHEBI:18420"/>
        <label>1</label>
        <note>catalytic</note>
    </ligand>
</feature>
<organism evidence="9 10">
    <name type="scientific">Stieleria neptunia</name>
    <dbReference type="NCBI Taxonomy" id="2527979"/>
    <lineage>
        <taxon>Bacteria</taxon>
        <taxon>Pseudomonadati</taxon>
        <taxon>Planctomycetota</taxon>
        <taxon>Planctomycetia</taxon>
        <taxon>Pirellulales</taxon>
        <taxon>Pirellulaceae</taxon>
        <taxon>Stieleria</taxon>
    </lineage>
</organism>
<keyword evidence="4 7" id="KW-0479">Metal-binding</keyword>
<dbReference type="EMBL" id="CP037423">
    <property type="protein sequence ID" value="QDV46114.1"/>
    <property type="molecule type" value="Genomic_DNA"/>
</dbReference>
<dbReference type="AlphaFoldDB" id="A0A518HZB3"/>
<comment type="cofactor">
    <cofactor evidence="2 7 8">
        <name>Mg(2+)</name>
        <dbReference type="ChEBI" id="CHEBI:18420"/>
    </cofactor>
</comment>
<dbReference type="InterPro" id="IPR000760">
    <property type="entry name" value="Inositol_monophosphatase-like"/>
</dbReference>
<feature type="binding site" evidence="7">
    <location>
        <position position="92"/>
    </location>
    <ligand>
        <name>Mg(2+)</name>
        <dbReference type="ChEBI" id="CHEBI:18420"/>
        <label>1</label>
        <note>catalytic</note>
    </ligand>
</feature>
<dbReference type="FunFam" id="3.40.190.80:FF:000020">
    <property type="entry name" value="Fructose-1,6-bisphosphatase/inositol-1-monophosphatase"/>
    <property type="match status" value="1"/>
</dbReference>
<protein>
    <recommendedName>
        <fullName evidence="8">Inositol-1-monophosphatase</fullName>
        <ecNumber evidence="8">3.1.3.25</ecNumber>
    </recommendedName>
</protein>
<gene>
    <name evidence="9" type="primary">suhB_2</name>
    <name evidence="9" type="ORF">Enr13x_60180</name>
</gene>
<dbReference type="Proteomes" id="UP000319004">
    <property type="component" value="Chromosome"/>
</dbReference>
<dbReference type="PROSITE" id="PS00629">
    <property type="entry name" value="IMP_1"/>
    <property type="match status" value="1"/>
</dbReference>
<dbReference type="KEGG" id="snep:Enr13x_60180"/>
<keyword evidence="5 8" id="KW-0378">Hydrolase</keyword>
<evidence type="ECO:0000256" key="3">
    <source>
        <dbReference type="ARBA" id="ARBA00009759"/>
    </source>
</evidence>
<evidence type="ECO:0000256" key="6">
    <source>
        <dbReference type="ARBA" id="ARBA00022842"/>
    </source>
</evidence>
<dbReference type="OrthoDB" id="9772456at2"/>
<dbReference type="CDD" id="cd01639">
    <property type="entry name" value="IMPase"/>
    <property type="match status" value="1"/>
</dbReference>
<dbReference type="RefSeq" id="WP_145390279.1">
    <property type="nucleotide sequence ID" value="NZ_CP037423.1"/>
</dbReference>
<dbReference type="FunFam" id="3.30.540.10:FF:000030">
    <property type="entry name" value="Inositol monophosphatase"/>
    <property type="match status" value="1"/>
</dbReference>
<dbReference type="InterPro" id="IPR033942">
    <property type="entry name" value="IMPase"/>
</dbReference>
<feature type="binding site" evidence="7">
    <location>
        <position position="90"/>
    </location>
    <ligand>
        <name>Mg(2+)</name>
        <dbReference type="ChEBI" id="CHEBI:18420"/>
        <label>2</label>
    </ligand>
</feature>
<dbReference type="GO" id="GO:0008934">
    <property type="term" value="F:inositol monophosphate 1-phosphatase activity"/>
    <property type="evidence" value="ECO:0007669"/>
    <property type="project" value="InterPro"/>
</dbReference>
<evidence type="ECO:0000313" key="9">
    <source>
        <dbReference type="EMBL" id="QDV46114.1"/>
    </source>
</evidence>
<dbReference type="GO" id="GO:0007165">
    <property type="term" value="P:signal transduction"/>
    <property type="evidence" value="ECO:0007669"/>
    <property type="project" value="TreeGrafter"/>
</dbReference>
<dbReference type="PRINTS" id="PR01959">
    <property type="entry name" value="SBIMPHPHTASE"/>
</dbReference>
<dbReference type="InterPro" id="IPR020583">
    <property type="entry name" value="Inositol_monoP_metal-BS"/>
</dbReference>
<dbReference type="Gene3D" id="3.30.540.10">
    <property type="entry name" value="Fructose-1,6-Bisphosphatase, subunit A, domain 1"/>
    <property type="match status" value="1"/>
</dbReference>
<accession>A0A518HZB3</accession>
<dbReference type="InterPro" id="IPR020550">
    <property type="entry name" value="Inositol_monophosphatase_CS"/>
</dbReference>
<dbReference type="GO" id="GO:0006020">
    <property type="term" value="P:inositol metabolic process"/>
    <property type="evidence" value="ECO:0007669"/>
    <property type="project" value="TreeGrafter"/>
</dbReference>
<name>A0A518HZB3_9BACT</name>
<keyword evidence="6 7" id="KW-0460">Magnesium</keyword>
<dbReference type="EC" id="3.1.3.25" evidence="8"/>
<evidence type="ECO:0000256" key="7">
    <source>
        <dbReference type="PIRSR" id="PIRSR600760-2"/>
    </source>
</evidence>
<evidence type="ECO:0000256" key="2">
    <source>
        <dbReference type="ARBA" id="ARBA00001946"/>
    </source>
</evidence>
<evidence type="ECO:0000256" key="8">
    <source>
        <dbReference type="RuleBase" id="RU364068"/>
    </source>
</evidence>
<feature type="binding site" evidence="7">
    <location>
        <position position="93"/>
    </location>
    <ligand>
        <name>Mg(2+)</name>
        <dbReference type="ChEBI" id="CHEBI:18420"/>
        <label>2</label>
    </ligand>
</feature>
<evidence type="ECO:0000256" key="4">
    <source>
        <dbReference type="ARBA" id="ARBA00022723"/>
    </source>
</evidence>
<dbReference type="Pfam" id="PF00459">
    <property type="entry name" value="Inositol_P"/>
    <property type="match status" value="1"/>
</dbReference>
<dbReference type="GO" id="GO:0046854">
    <property type="term" value="P:phosphatidylinositol phosphate biosynthetic process"/>
    <property type="evidence" value="ECO:0007669"/>
    <property type="project" value="InterPro"/>
</dbReference>
<dbReference type="Gene3D" id="3.40.190.80">
    <property type="match status" value="1"/>
</dbReference>
<comment type="similarity">
    <text evidence="3 8">Belongs to the inositol monophosphatase superfamily.</text>
</comment>
<comment type="catalytic activity">
    <reaction evidence="1 8">
        <text>a myo-inositol phosphate + H2O = myo-inositol + phosphate</text>
        <dbReference type="Rhea" id="RHEA:24056"/>
        <dbReference type="ChEBI" id="CHEBI:15377"/>
        <dbReference type="ChEBI" id="CHEBI:17268"/>
        <dbReference type="ChEBI" id="CHEBI:43474"/>
        <dbReference type="ChEBI" id="CHEBI:84139"/>
        <dbReference type="EC" id="3.1.3.25"/>
    </reaction>
</comment>
<dbReference type="GO" id="GO:0046872">
    <property type="term" value="F:metal ion binding"/>
    <property type="evidence" value="ECO:0007669"/>
    <property type="project" value="UniProtKB-KW"/>
</dbReference>
<dbReference type="PANTHER" id="PTHR20854:SF4">
    <property type="entry name" value="INOSITOL-1-MONOPHOSPHATASE-RELATED"/>
    <property type="match status" value="1"/>
</dbReference>
<dbReference type="PRINTS" id="PR00377">
    <property type="entry name" value="IMPHPHTASES"/>
</dbReference>
<dbReference type="PROSITE" id="PS00630">
    <property type="entry name" value="IMP_2"/>
    <property type="match status" value="1"/>
</dbReference>
<proteinExistence type="inferred from homology"/>
<evidence type="ECO:0000256" key="1">
    <source>
        <dbReference type="ARBA" id="ARBA00001033"/>
    </source>
</evidence>
<dbReference type="InterPro" id="IPR022337">
    <property type="entry name" value="Inositol_monophosphatase_SuhB"/>
</dbReference>
<feature type="binding site" evidence="7">
    <location>
        <position position="65"/>
    </location>
    <ligand>
        <name>Mg(2+)</name>
        <dbReference type="ChEBI" id="CHEBI:18420"/>
        <label>1</label>
        <note>catalytic</note>
    </ligand>
</feature>
<evidence type="ECO:0000313" key="10">
    <source>
        <dbReference type="Proteomes" id="UP000319004"/>
    </source>
</evidence>
<evidence type="ECO:0000256" key="5">
    <source>
        <dbReference type="ARBA" id="ARBA00022801"/>
    </source>
</evidence>
<dbReference type="SUPFAM" id="SSF56655">
    <property type="entry name" value="Carbohydrate phosphatase"/>
    <property type="match status" value="1"/>
</dbReference>
<sequence>MNQEHLDLAITAAKAGAVELLSRWENRTVSEKAPKDLVTDADLASQKAIRKILMEGYDGYAFVGEEEGENDPPAAVRSGDADAPPCWVVDPLDGTVNYVHRLQSFAVSIGLYHAGKMRLGVILDPVSNELFSAVDGAGAHLNGRPIRASDCEDLSQALVACSFPAGVKGDSPEVTRFVKVLERCRSLRRLGSCALNMCYVAAGRLDGYWATNVCPWDSAAGTVIAREAGAQLTAYDGSELDDWLPKFCVTATKPMHETMVGLLGSD</sequence>
<keyword evidence="10" id="KW-1185">Reference proteome</keyword>
<reference evidence="9 10" key="1">
    <citation type="submission" date="2019-03" db="EMBL/GenBank/DDBJ databases">
        <title>Deep-cultivation of Planctomycetes and their phenomic and genomic characterization uncovers novel biology.</title>
        <authorList>
            <person name="Wiegand S."/>
            <person name="Jogler M."/>
            <person name="Boedeker C."/>
            <person name="Pinto D."/>
            <person name="Vollmers J."/>
            <person name="Rivas-Marin E."/>
            <person name="Kohn T."/>
            <person name="Peeters S.H."/>
            <person name="Heuer A."/>
            <person name="Rast P."/>
            <person name="Oberbeckmann S."/>
            <person name="Bunk B."/>
            <person name="Jeske O."/>
            <person name="Meyerdierks A."/>
            <person name="Storesund J.E."/>
            <person name="Kallscheuer N."/>
            <person name="Luecker S."/>
            <person name="Lage O.M."/>
            <person name="Pohl T."/>
            <person name="Merkel B.J."/>
            <person name="Hornburger P."/>
            <person name="Mueller R.-W."/>
            <person name="Bruemmer F."/>
            <person name="Labrenz M."/>
            <person name="Spormann A.M."/>
            <person name="Op den Camp H."/>
            <person name="Overmann J."/>
            <person name="Amann R."/>
            <person name="Jetten M.S.M."/>
            <person name="Mascher T."/>
            <person name="Medema M.H."/>
            <person name="Devos D.P."/>
            <person name="Kaster A.-K."/>
            <person name="Ovreas L."/>
            <person name="Rohde M."/>
            <person name="Galperin M.Y."/>
            <person name="Jogler C."/>
        </authorList>
    </citation>
    <scope>NUCLEOTIDE SEQUENCE [LARGE SCALE GENOMIC DNA]</scope>
    <source>
        <strain evidence="9 10">Enr13</strain>
    </source>
</reference>